<accession>A0ABR3G2D3</accession>
<name>A0ABR3G2D3_9AGAR</name>
<organism evidence="2 3">
    <name type="scientific">Marasmius crinis-equi</name>
    <dbReference type="NCBI Taxonomy" id="585013"/>
    <lineage>
        <taxon>Eukaryota</taxon>
        <taxon>Fungi</taxon>
        <taxon>Dikarya</taxon>
        <taxon>Basidiomycota</taxon>
        <taxon>Agaricomycotina</taxon>
        <taxon>Agaricomycetes</taxon>
        <taxon>Agaricomycetidae</taxon>
        <taxon>Agaricales</taxon>
        <taxon>Marasmiineae</taxon>
        <taxon>Marasmiaceae</taxon>
        <taxon>Marasmius</taxon>
    </lineage>
</organism>
<feature type="region of interest" description="Disordered" evidence="1">
    <location>
        <begin position="17"/>
        <end position="69"/>
    </location>
</feature>
<comment type="caution">
    <text evidence="2">The sequence shown here is derived from an EMBL/GenBank/DDBJ whole genome shotgun (WGS) entry which is preliminary data.</text>
</comment>
<protein>
    <submittedName>
        <fullName evidence="2">Uncharacterized protein</fullName>
    </submittedName>
</protein>
<reference evidence="2 3" key="1">
    <citation type="submission" date="2024-02" db="EMBL/GenBank/DDBJ databases">
        <title>A draft genome for the cacao thread blight pathogen Marasmius crinis-equi.</title>
        <authorList>
            <person name="Cohen S.P."/>
            <person name="Baruah I.K."/>
            <person name="Amoako-Attah I."/>
            <person name="Bukari Y."/>
            <person name="Meinhardt L.W."/>
            <person name="Bailey B.A."/>
        </authorList>
    </citation>
    <scope>NUCLEOTIDE SEQUENCE [LARGE SCALE GENOMIC DNA]</scope>
    <source>
        <strain evidence="2 3">GH-76</strain>
    </source>
</reference>
<evidence type="ECO:0000256" key="1">
    <source>
        <dbReference type="SAM" id="MobiDB-lite"/>
    </source>
</evidence>
<feature type="compositionally biased region" description="Polar residues" evidence="1">
    <location>
        <begin position="17"/>
        <end position="29"/>
    </location>
</feature>
<evidence type="ECO:0000313" key="2">
    <source>
        <dbReference type="EMBL" id="KAL0581618.1"/>
    </source>
</evidence>
<proteinExistence type="predicted"/>
<gene>
    <name evidence="2" type="ORF">V5O48_000434</name>
</gene>
<keyword evidence="3" id="KW-1185">Reference proteome</keyword>
<sequence length="132" mass="14325">MLGRRIISKTNVLKQFTRAASTPSPSTNKGVPAAPPPEGAVAPQAPNYPSIWSSNQRQRPAAASGPRFEQTNMELQPNPLSAMEMIANEPVRIIHGRKAVCDGGAFSVTSFLWTVISHLHPYPPYPYFSGLV</sequence>
<dbReference type="EMBL" id="JBAHYK010000007">
    <property type="protein sequence ID" value="KAL0581618.1"/>
    <property type="molecule type" value="Genomic_DNA"/>
</dbReference>
<evidence type="ECO:0000313" key="3">
    <source>
        <dbReference type="Proteomes" id="UP001465976"/>
    </source>
</evidence>
<dbReference type="Proteomes" id="UP001465976">
    <property type="component" value="Unassembled WGS sequence"/>
</dbReference>